<evidence type="ECO:0000259" key="1">
    <source>
        <dbReference type="Pfam" id="PF01636"/>
    </source>
</evidence>
<dbReference type="GO" id="GO:0016301">
    <property type="term" value="F:kinase activity"/>
    <property type="evidence" value="ECO:0007669"/>
    <property type="project" value="UniProtKB-KW"/>
</dbReference>
<organism evidence="2 3">
    <name type="scientific">Lasallia pustulata</name>
    <dbReference type="NCBI Taxonomy" id="136370"/>
    <lineage>
        <taxon>Eukaryota</taxon>
        <taxon>Fungi</taxon>
        <taxon>Dikarya</taxon>
        <taxon>Ascomycota</taxon>
        <taxon>Pezizomycotina</taxon>
        <taxon>Lecanoromycetes</taxon>
        <taxon>OSLEUM clade</taxon>
        <taxon>Umbilicariomycetidae</taxon>
        <taxon>Umbilicariales</taxon>
        <taxon>Umbilicariaceae</taxon>
        <taxon>Lasallia</taxon>
    </lineage>
</organism>
<feature type="domain" description="Aminoglycoside phosphotransferase" evidence="1">
    <location>
        <begin position="11"/>
        <end position="177"/>
    </location>
</feature>
<reference evidence="3" key="1">
    <citation type="submission" date="2017-03" db="EMBL/GenBank/DDBJ databases">
        <authorList>
            <person name="Sharma R."/>
            <person name="Thines M."/>
        </authorList>
    </citation>
    <scope>NUCLEOTIDE SEQUENCE [LARGE SCALE GENOMIC DNA]</scope>
</reference>
<proteinExistence type="predicted"/>
<evidence type="ECO:0000313" key="2">
    <source>
        <dbReference type="EMBL" id="SLM34723.1"/>
    </source>
</evidence>
<dbReference type="SUPFAM" id="SSF56112">
    <property type="entry name" value="Protein kinase-like (PK-like)"/>
    <property type="match status" value="1"/>
</dbReference>
<accession>A0A1W5CV50</accession>
<dbReference type="AlphaFoldDB" id="A0A1W5CV50"/>
<dbReference type="PANTHER" id="PTHR21310">
    <property type="entry name" value="AMINOGLYCOSIDE PHOSPHOTRANSFERASE-RELATED-RELATED"/>
    <property type="match status" value="1"/>
</dbReference>
<dbReference type="Proteomes" id="UP000192927">
    <property type="component" value="Unassembled WGS sequence"/>
</dbReference>
<protein>
    <submittedName>
        <fullName evidence="2">Protein kinase-like domain</fullName>
    </submittedName>
</protein>
<evidence type="ECO:0000313" key="3">
    <source>
        <dbReference type="Proteomes" id="UP000192927"/>
    </source>
</evidence>
<dbReference type="PANTHER" id="PTHR21310:SF15">
    <property type="entry name" value="AMINOGLYCOSIDE PHOSPHOTRANSFERASE DOMAIN-CONTAINING PROTEIN"/>
    <property type="match status" value="1"/>
</dbReference>
<name>A0A1W5CV50_9LECA</name>
<keyword evidence="2" id="KW-0418">Kinase</keyword>
<sequence>MAANERSTEGEAIRLVQKLAPSAPVPEAIHFWHDEELERVFIITRRVHGKMLDDVWHSLKREDHKQVAKELAAYTKSLAKITAPAFQDVDGHHLADRCLIPYDSHKLEPFTAEELREHMRNVSNGIEPPECGPEFHLFHANMGPSNVLLSGMDKAHTKRKSNVHIAGIVDWHYAGFYPKFWITTLPLIELPIYYLSVTQEQMVSPKYDYWVSSYMDCLHRAMKKLGFRDDDLYWWIEHYEGMGKPPLD</sequence>
<dbReference type="Pfam" id="PF01636">
    <property type="entry name" value="APH"/>
    <property type="match status" value="1"/>
</dbReference>
<keyword evidence="2" id="KW-0808">Transferase</keyword>
<dbReference type="InterPro" id="IPR011009">
    <property type="entry name" value="Kinase-like_dom_sf"/>
</dbReference>
<dbReference type="InterPro" id="IPR002575">
    <property type="entry name" value="Aminoglycoside_PTrfase"/>
</dbReference>
<dbReference type="EMBL" id="FWEW01000392">
    <property type="protein sequence ID" value="SLM34723.1"/>
    <property type="molecule type" value="Genomic_DNA"/>
</dbReference>
<dbReference type="InterPro" id="IPR051678">
    <property type="entry name" value="AGP_Transferase"/>
</dbReference>
<keyword evidence="3" id="KW-1185">Reference proteome</keyword>